<name>A0ABD6BAK7_9EURY</name>
<comment type="caution">
    <text evidence="1">The sequence shown here is derived from an EMBL/GenBank/DDBJ whole genome shotgun (WGS) entry which is preliminary data.</text>
</comment>
<dbReference type="EMBL" id="JBHUDH010000201">
    <property type="protein sequence ID" value="MFD1527482.1"/>
    <property type="molecule type" value="Genomic_DNA"/>
</dbReference>
<dbReference type="SUPFAM" id="SSF53474">
    <property type="entry name" value="alpha/beta-Hydrolases"/>
    <property type="match status" value="1"/>
</dbReference>
<dbReference type="Proteomes" id="UP001597111">
    <property type="component" value="Unassembled WGS sequence"/>
</dbReference>
<dbReference type="Gene3D" id="3.40.50.1820">
    <property type="entry name" value="alpha/beta hydrolase"/>
    <property type="match status" value="1"/>
</dbReference>
<dbReference type="InterPro" id="IPR029058">
    <property type="entry name" value="AB_hydrolase_fold"/>
</dbReference>
<sequence length="148" mass="16426">MGPDERAAFVREQVAEWEERGVDAIAEENAEELPEEYLDAAPGQPRREAEAAVECSPVIAEIAREGYPEEAYVTELFPEIDAPTLVLRADAEPERRRTDLDAAEALPNGRLVHVPDASHAVFQSQYDAAMRELRAFLRGCQSQSTNTT</sequence>
<evidence type="ECO:0000313" key="1">
    <source>
        <dbReference type="EMBL" id="MFD1527482.1"/>
    </source>
</evidence>
<dbReference type="AlphaFoldDB" id="A0ABD6BAK7"/>
<dbReference type="GO" id="GO:0016787">
    <property type="term" value="F:hydrolase activity"/>
    <property type="evidence" value="ECO:0007669"/>
    <property type="project" value="UniProtKB-KW"/>
</dbReference>
<organism evidence="1 2">
    <name type="scientific">Halolamina salina</name>
    <dbReference type="NCBI Taxonomy" id="1220023"/>
    <lineage>
        <taxon>Archaea</taxon>
        <taxon>Methanobacteriati</taxon>
        <taxon>Methanobacteriota</taxon>
        <taxon>Stenosarchaea group</taxon>
        <taxon>Halobacteria</taxon>
        <taxon>Halobacteriales</taxon>
        <taxon>Haloferacaceae</taxon>
    </lineage>
</organism>
<evidence type="ECO:0000313" key="2">
    <source>
        <dbReference type="Proteomes" id="UP001597111"/>
    </source>
</evidence>
<keyword evidence="2" id="KW-1185">Reference proteome</keyword>
<reference evidence="1 2" key="1">
    <citation type="journal article" date="2019" name="Int. J. Syst. Evol. Microbiol.">
        <title>The Global Catalogue of Microorganisms (GCM) 10K type strain sequencing project: providing services to taxonomists for standard genome sequencing and annotation.</title>
        <authorList>
            <consortium name="The Broad Institute Genomics Platform"/>
            <consortium name="The Broad Institute Genome Sequencing Center for Infectious Disease"/>
            <person name="Wu L."/>
            <person name="Ma J."/>
        </authorList>
    </citation>
    <scope>NUCLEOTIDE SEQUENCE [LARGE SCALE GENOMIC DNA]</scope>
    <source>
        <strain evidence="1 2">CGMCC 1.12285</strain>
    </source>
</reference>
<dbReference type="RefSeq" id="WP_379818937.1">
    <property type="nucleotide sequence ID" value="NZ_JBHUDH010000201.1"/>
</dbReference>
<gene>
    <name evidence="1" type="ORF">ACFR9S_14440</name>
</gene>
<proteinExistence type="predicted"/>
<accession>A0ABD6BAK7</accession>
<keyword evidence="1" id="KW-0378">Hydrolase</keyword>
<protein>
    <submittedName>
        <fullName evidence="1">Alpha/beta fold hydrolase</fullName>
    </submittedName>
</protein>